<dbReference type="PANTHER" id="PTHR45945">
    <property type="entry name" value="REGULATOR OF G-PROTEIN SIGNALING LOCO"/>
    <property type="match status" value="1"/>
</dbReference>
<feature type="region of interest" description="Disordered" evidence="2">
    <location>
        <begin position="996"/>
        <end position="1027"/>
    </location>
</feature>
<dbReference type="PROSITE" id="PS50132">
    <property type="entry name" value="RGS"/>
    <property type="match status" value="1"/>
</dbReference>
<dbReference type="InterPro" id="IPR046995">
    <property type="entry name" value="RGS10/12/14-like"/>
</dbReference>
<organism evidence="7 8">
    <name type="scientific">Caerostris darwini</name>
    <dbReference type="NCBI Taxonomy" id="1538125"/>
    <lineage>
        <taxon>Eukaryota</taxon>
        <taxon>Metazoa</taxon>
        <taxon>Ecdysozoa</taxon>
        <taxon>Arthropoda</taxon>
        <taxon>Chelicerata</taxon>
        <taxon>Arachnida</taxon>
        <taxon>Araneae</taxon>
        <taxon>Araneomorphae</taxon>
        <taxon>Entelegynae</taxon>
        <taxon>Araneoidea</taxon>
        <taxon>Araneidae</taxon>
        <taxon>Caerostris</taxon>
    </lineage>
</organism>
<dbReference type="Pfam" id="PF00640">
    <property type="entry name" value="PID"/>
    <property type="match status" value="1"/>
</dbReference>
<dbReference type="Gene3D" id="2.30.42.10">
    <property type="match status" value="1"/>
</dbReference>
<dbReference type="GO" id="GO:0008277">
    <property type="term" value="P:regulation of G protein-coupled receptor signaling pathway"/>
    <property type="evidence" value="ECO:0007669"/>
    <property type="project" value="TreeGrafter"/>
</dbReference>
<dbReference type="SUPFAM" id="SSF50156">
    <property type="entry name" value="PDZ domain-like"/>
    <property type="match status" value="1"/>
</dbReference>
<dbReference type="PROSITE" id="PS50898">
    <property type="entry name" value="RBD"/>
    <property type="match status" value="2"/>
</dbReference>
<dbReference type="Gene3D" id="1.10.167.10">
    <property type="entry name" value="Regulator of G-protein Signalling 4, domain 2"/>
    <property type="match status" value="1"/>
</dbReference>
<name>A0AAV4QZV8_9ARAC</name>
<keyword evidence="1" id="KW-0343">GTPase activation</keyword>
<evidence type="ECO:0000259" key="4">
    <source>
        <dbReference type="PROSITE" id="PS50106"/>
    </source>
</evidence>
<dbReference type="SMART" id="SM00315">
    <property type="entry name" value="RGS"/>
    <property type="match status" value="1"/>
</dbReference>
<feature type="region of interest" description="Disordered" evidence="2">
    <location>
        <begin position="698"/>
        <end position="797"/>
    </location>
</feature>
<dbReference type="GO" id="GO:0005886">
    <property type="term" value="C:plasma membrane"/>
    <property type="evidence" value="ECO:0007669"/>
    <property type="project" value="TreeGrafter"/>
</dbReference>
<dbReference type="GO" id="GO:0005634">
    <property type="term" value="C:nucleus"/>
    <property type="evidence" value="ECO:0007669"/>
    <property type="project" value="TreeGrafter"/>
</dbReference>
<feature type="domain" description="RBD" evidence="6">
    <location>
        <begin position="1133"/>
        <end position="1203"/>
    </location>
</feature>
<dbReference type="GO" id="GO:0005737">
    <property type="term" value="C:cytoplasm"/>
    <property type="evidence" value="ECO:0007669"/>
    <property type="project" value="TreeGrafter"/>
</dbReference>
<comment type="caution">
    <text evidence="7">The sequence shown here is derived from an EMBL/GenBank/DDBJ whole genome shotgun (WGS) entry which is preliminary data.</text>
</comment>
<dbReference type="InterPro" id="IPR001478">
    <property type="entry name" value="PDZ"/>
</dbReference>
<dbReference type="CDD" id="cd01817">
    <property type="entry name" value="RBD1_RGS12_like"/>
    <property type="match status" value="1"/>
</dbReference>
<dbReference type="SMART" id="SM00228">
    <property type="entry name" value="PDZ"/>
    <property type="match status" value="1"/>
</dbReference>
<dbReference type="Gene3D" id="1.10.196.10">
    <property type="match status" value="1"/>
</dbReference>
<keyword evidence="8" id="KW-1185">Reference proteome</keyword>
<evidence type="ECO:0000256" key="1">
    <source>
        <dbReference type="ARBA" id="ARBA00022468"/>
    </source>
</evidence>
<dbReference type="PROSITE" id="PS50106">
    <property type="entry name" value="PDZ"/>
    <property type="match status" value="1"/>
</dbReference>
<dbReference type="InterPro" id="IPR003116">
    <property type="entry name" value="RBD_dom"/>
</dbReference>
<feature type="region of interest" description="Disordered" evidence="2">
    <location>
        <begin position="203"/>
        <end position="237"/>
    </location>
</feature>
<dbReference type="CDD" id="cd17067">
    <property type="entry name" value="RBD2_RGS12_like"/>
    <property type="match status" value="1"/>
</dbReference>
<dbReference type="InterPro" id="IPR044926">
    <property type="entry name" value="RGS_subdomain_2"/>
</dbReference>
<feature type="domain" description="RBD" evidence="6">
    <location>
        <begin position="1062"/>
        <end position="1132"/>
    </location>
</feature>
<protein>
    <submittedName>
        <fullName evidence="7">Regulator of G-protein signaling loco</fullName>
    </submittedName>
</protein>
<dbReference type="SUPFAM" id="SSF48097">
    <property type="entry name" value="Regulator of G-protein signaling, RGS"/>
    <property type="match status" value="1"/>
</dbReference>
<dbReference type="FunFam" id="1.10.167.10:FF:000001">
    <property type="entry name" value="Putative regulator of g-protein signaling 12"/>
    <property type="match status" value="1"/>
</dbReference>
<evidence type="ECO:0000313" key="8">
    <source>
        <dbReference type="Proteomes" id="UP001054837"/>
    </source>
</evidence>
<evidence type="ECO:0000313" key="7">
    <source>
        <dbReference type="EMBL" id="GIY14356.1"/>
    </source>
</evidence>
<feature type="domain" description="PID" evidence="3">
    <location>
        <begin position="282"/>
        <end position="391"/>
    </location>
</feature>
<dbReference type="InterPro" id="IPR011993">
    <property type="entry name" value="PH-like_dom_sf"/>
</dbReference>
<feature type="compositionally biased region" description="Polar residues" evidence="2">
    <location>
        <begin position="1011"/>
        <end position="1027"/>
    </location>
</feature>
<dbReference type="InterPro" id="IPR036305">
    <property type="entry name" value="RGS_sf"/>
</dbReference>
<feature type="compositionally biased region" description="Basic residues" evidence="2">
    <location>
        <begin position="737"/>
        <end position="756"/>
    </location>
</feature>
<dbReference type="SUPFAM" id="SSF54236">
    <property type="entry name" value="Ubiquitin-like"/>
    <property type="match status" value="2"/>
</dbReference>
<dbReference type="InterPro" id="IPR006020">
    <property type="entry name" value="PTB/PI_dom"/>
</dbReference>
<dbReference type="SMART" id="SM00455">
    <property type="entry name" value="RBD"/>
    <property type="match status" value="2"/>
</dbReference>
<dbReference type="SMART" id="SM00462">
    <property type="entry name" value="PTB"/>
    <property type="match status" value="1"/>
</dbReference>
<dbReference type="Gene3D" id="2.30.29.30">
    <property type="entry name" value="Pleckstrin-homology domain (PH domain)/Phosphotyrosine-binding domain (PTB)"/>
    <property type="match status" value="1"/>
</dbReference>
<feature type="region of interest" description="Disordered" evidence="2">
    <location>
        <begin position="462"/>
        <end position="481"/>
    </location>
</feature>
<evidence type="ECO:0000256" key="2">
    <source>
        <dbReference type="SAM" id="MobiDB-lite"/>
    </source>
</evidence>
<feature type="compositionally biased region" description="Acidic residues" evidence="2">
    <location>
        <begin position="700"/>
        <end position="709"/>
    </location>
</feature>
<dbReference type="Proteomes" id="UP001054837">
    <property type="component" value="Unassembled WGS sequence"/>
</dbReference>
<feature type="compositionally biased region" description="Polar residues" evidence="2">
    <location>
        <begin position="1511"/>
        <end position="1524"/>
    </location>
</feature>
<dbReference type="InterPro" id="IPR029071">
    <property type="entry name" value="Ubiquitin-like_domsf"/>
</dbReference>
<feature type="compositionally biased region" description="Basic and acidic residues" evidence="2">
    <location>
        <begin position="209"/>
        <end position="232"/>
    </location>
</feature>
<dbReference type="InterPro" id="IPR024066">
    <property type="entry name" value="RGS_subdom1/3"/>
</dbReference>
<dbReference type="PANTHER" id="PTHR45945:SF3">
    <property type="entry name" value="REGULATOR OF G-PROTEIN SIGNALING LOCO"/>
    <property type="match status" value="1"/>
</dbReference>
<feature type="region of interest" description="Disordered" evidence="2">
    <location>
        <begin position="1511"/>
        <end position="1578"/>
    </location>
</feature>
<dbReference type="PRINTS" id="PR01301">
    <property type="entry name" value="RGSPROTEIN"/>
</dbReference>
<dbReference type="CDD" id="cd06710">
    <property type="entry name" value="PDZ_RGS12-like"/>
    <property type="match status" value="1"/>
</dbReference>
<gene>
    <name evidence="7" type="primary">loco</name>
    <name evidence="7" type="ORF">CDAR_388531</name>
</gene>
<dbReference type="InterPro" id="IPR036034">
    <property type="entry name" value="PDZ_sf"/>
</dbReference>
<evidence type="ECO:0000259" key="5">
    <source>
        <dbReference type="PROSITE" id="PS50132"/>
    </source>
</evidence>
<evidence type="ECO:0000259" key="3">
    <source>
        <dbReference type="PROSITE" id="PS01179"/>
    </source>
</evidence>
<reference evidence="7 8" key="1">
    <citation type="submission" date="2021-06" db="EMBL/GenBank/DDBJ databases">
        <title>Caerostris darwini draft genome.</title>
        <authorList>
            <person name="Kono N."/>
            <person name="Arakawa K."/>
        </authorList>
    </citation>
    <scope>NUCLEOTIDE SEQUENCE [LARGE SCALE GENOMIC DNA]</scope>
</reference>
<dbReference type="CDD" id="cd13162">
    <property type="entry name" value="PTB_RGS12"/>
    <property type="match status" value="1"/>
</dbReference>
<evidence type="ECO:0000259" key="6">
    <source>
        <dbReference type="PROSITE" id="PS50898"/>
    </source>
</evidence>
<sequence length="1627" mass="181358">MHQHRRRKKRPSYGVRTVEISRGKNGFGFTISGQAPCILSCIITGSPAEKAGLRPGDFLIAVNGQNVSKAPHDDVVRLIGNSSGILKLQIAENYYSDSSEEEFISIVKLRPKYPNKIRNRHQNSVSRAEKVVQDLQTGALFVDHIHGSNIVTVPQKQVSKPQAAGIAGPSRTNKVLLDLILQQRLQDGSNRHSLLTHPLQQNACITSNEKPKHISSKRKENRVLKSHSHPEHLNASSSSTSEVFHSIFTEQDLNNILYPAIFASQNAEQKGNQEQAVLKAVVGYLGTIEMPKEPQLPNSRLQTIRNCIRRLRVEKKVHTLVLMSVFTESIILINPQGVTLAEFSADKITFSGVYSDDKKFFGLVTNGRNSDEFSENNQEEPGSVSSSCHVFMVDPKLTPHHQHLKRAKAFHITCTSDPVTNKCKEFPESADCILQAVVGLYRSKLGFSNEVVHGLEFHVNMSPQPSNTSSNSSNSDSGIGFRDEGNASDRVFVVDVDNYHQYSTNSLDRQAFSNPGFGLLESPLRSFSISQDSQLLGSKSMTHSPSNEMKNINNKASSCHFDRLTVRAMPDPVGFERNCSSYNSEHLEQPHSSCSRNSLHNLMHKRDDPSECLKNSQHLNQLKSCVDDSSSVDNQNGASADSHVSKLSPKVYGLNFPLKSVDEMGFCNTSVESAGWECTSCSTEELQVPSRNLMLQETQDTTEQEEDGSQDVHPPTQEEDSESEISGAEHGSESTRKWARTSSLRRHLGRKRSLHRSTHEAGTVSDGELASGKASTSSSMLALDRMSDTSHRSSCASERPIDVGRVGSWAAGFNVLLEDPAGLHTFSEFLKKEFSQENITFWIACERYRQLKDQSMMAQMAKEIYNKHLCIGAHEPVNVDSHARQVAQEGLDAPAPDLFLPAQKQIFNLMKFDCYQRFLKSTMFKECMLREMQGQPLLYQGQSNEEFEIEKQKMCAELKKRKSLIPWHKLSKMKSNESKSAGSRLWDRQCEIRKSLKKKKKDKESRKLDDASSTQSDMTDSRSSLTSSENGVGMIFKNVSSRESLNSAELTLFPSNCGSEGYYCRVILPDLSTTVVRTQKGETVGEMLLKLLERRSLSYNAVEAYIVGSHQPLDHCTDVTSLSCKEIRVEQVILFCVELPNRKTIGVKAKNNKICGDILKPVLHKYGYKMDNVTMSVAATKKPVSKNAPITTIDNQRILVEMKDTFLSITDTSSTERNRVLVNDSRTAHSFPDLEELTNQIFDDLLKTKPEFQYDGLGIDIERNGTTKKTSNLFHLTSFQKDTDLLHSKYKSLATIKLEGTKLLGESKPLLPHNPLRSKMNHHDGIDATALSSIQDGNSSHLKFDSCSNDFSHGKENFPLSSKTEVKSNIPFSNIDVEYGLATALQSMDPSFTSDSMYSTTKLSESYFSRPCYSSNDFEEANSENILQNLGIISSEVNDLKCRHTQWSASKVHSISHPPPRFPPRVRPSEQKEIVLPLNSSPPPNLDSTLTANDSFELDLDVDVTLHAQSDESLSPQMSFSPESSAPADAPVEYSKENPFSQPLLRRLSCEPPPVPPKALARGPPPRPPSRQLVHSNPAFCLTSEDDLSDEEDCLEGDIKTDLNSSHQQSNNLNLCKEYGEFNISFV</sequence>
<dbReference type="Pfam" id="PF02196">
    <property type="entry name" value="RBD"/>
    <property type="match status" value="1"/>
</dbReference>
<feature type="domain" description="RGS" evidence="5">
    <location>
        <begin position="812"/>
        <end position="928"/>
    </location>
</feature>
<dbReference type="Pfam" id="PF00615">
    <property type="entry name" value="RGS"/>
    <property type="match status" value="1"/>
</dbReference>
<dbReference type="Pfam" id="PF00595">
    <property type="entry name" value="PDZ"/>
    <property type="match status" value="1"/>
</dbReference>
<feature type="compositionally biased region" description="Low complexity" evidence="2">
    <location>
        <begin position="462"/>
        <end position="477"/>
    </location>
</feature>
<dbReference type="SUPFAM" id="SSF50729">
    <property type="entry name" value="PH domain-like"/>
    <property type="match status" value="1"/>
</dbReference>
<dbReference type="GO" id="GO:0005096">
    <property type="term" value="F:GTPase activator activity"/>
    <property type="evidence" value="ECO:0007669"/>
    <property type="project" value="UniProtKB-KW"/>
</dbReference>
<dbReference type="Gene3D" id="3.10.20.90">
    <property type="entry name" value="Phosphatidylinositol 3-kinase Catalytic Subunit, Chain A, domain 1"/>
    <property type="match status" value="2"/>
</dbReference>
<feature type="domain" description="PDZ" evidence="4">
    <location>
        <begin position="17"/>
        <end position="94"/>
    </location>
</feature>
<dbReference type="EMBL" id="BPLQ01005354">
    <property type="protein sequence ID" value="GIY14356.1"/>
    <property type="molecule type" value="Genomic_DNA"/>
</dbReference>
<dbReference type="PROSITE" id="PS01179">
    <property type="entry name" value="PID"/>
    <property type="match status" value="1"/>
</dbReference>
<feature type="compositionally biased region" description="Pro residues" evidence="2">
    <location>
        <begin position="1551"/>
        <end position="1569"/>
    </location>
</feature>
<dbReference type="InterPro" id="IPR016137">
    <property type="entry name" value="RGS"/>
</dbReference>
<proteinExistence type="predicted"/>
<dbReference type="GO" id="GO:0007165">
    <property type="term" value="P:signal transduction"/>
    <property type="evidence" value="ECO:0007669"/>
    <property type="project" value="InterPro"/>
</dbReference>
<accession>A0AAV4QZV8</accession>